<sequence length="385" mass="42510">MRRRQVLVAASSATVGLAGCTTARERLGDVRRSTPERRVDPDWRPGPGTWAEDDYGPAKRRYNPHATPPRTEPEIDWRYDLDDRLGDGSLVVANGTVYVSTRYRLVALDAADGTHQWEHDIDGASGLKYVDGRLYHLNWGLQESELVARSPTGDEQWRATVPSQITGIHEQNGYVFVADRDRYWTLHADTGQIVRERETWVRNMAAANGMLYAAFSGILASYEGEGRTLAERWRVQSQDPTESRHPTIAEELIYVSQYQPPADGGDVVVYDADGETQHRIELDYGSFAITVAENGPIVAPIATSNRELLAMRPDGSRRWTAGVSGAAGAIVADGTVYAGYPLTAMDAESGERLWERDAIGTARFVAADSTLYASTADNHIVALRE</sequence>
<keyword evidence="4" id="KW-1185">Reference proteome</keyword>
<protein>
    <submittedName>
        <fullName evidence="3">Pyrrolo-quinoline quinone</fullName>
    </submittedName>
</protein>
<feature type="domain" description="Pyrrolo-quinoline quinone repeat" evidence="2">
    <location>
        <begin position="145"/>
        <end position="384"/>
    </location>
</feature>
<evidence type="ECO:0000313" key="4">
    <source>
        <dbReference type="Proteomes" id="UP000011554"/>
    </source>
</evidence>
<dbReference type="InterPro" id="IPR015943">
    <property type="entry name" value="WD40/YVTN_repeat-like_dom_sf"/>
</dbReference>
<dbReference type="eggNOG" id="arCOG02482">
    <property type="taxonomic scope" value="Archaea"/>
</dbReference>
<evidence type="ECO:0000259" key="2">
    <source>
        <dbReference type="Pfam" id="PF13360"/>
    </source>
</evidence>
<dbReference type="AlphaFoldDB" id="M0ALM0"/>
<name>M0ALM0_NATA1</name>
<dbReference type="InterPro" id="IPR011047">
    <property type="entry name" value="Quinoprotein_ADH-like_sf"/>
</dbReference>
<dbReference type="InterPro" id="IPR002372">
    <property type="entry name" value="PQQ_rpt_dom"/>
</dbReference>
<dbReference type="InterPro" id="IPR018391">
    <property type="entry name" value="PQQ_b-propeller_rpt"/>
</dbReference>
<dbReference type="RefSeq" id="WP_006110144.1">
    <property type="nucleotide sequence ID" value="NZ_AOIO01000034.1"/>
</dbReference>
<dbReference type="PANTHER" id="PTHR34512">
    <property type="entry name" value="CELL SURFACE PROTEIN"/>
    <property type="match status" value="1"/>
</dbReference>
<dbReference type="PANTHER" id="PTHR34512:SF30">
    <property type="entry name" value="OUTER MEMBRANE PROTEIN ASSEMBLY FACTOR BAMB"/>
    <property type="match status" value="1"/>
</dbReference>
<accession>M0ALM0</accession>
<dbReference type="Gene3D" id="2.130.10.10">
    <property type="entry name" value="YVTN repeat-like/Quinoprotein amine dehydrogenase"/>
    <property type="match status" value="1"/>
</dbReference>
<feature type="region of interest" description="Disordered" evidence="1">
    <location>
        <begin position="30"/>
        <end position="69"/>
    </location>
</feature>
<reference evidence="3 4" key="1">
    <citation type="journal article" date="2014" name="PLoS Genet.">
        <title>Phylogenetically driven sequencing of extremely halophilic archaea reveals strategies for static and dynamic osmo-response.</title>
        <authorList>
            <person name="Becker E.A."/>
            <person name="Seitzer P.M."/>
            <person name="Tritt A."/>
            <person name="Larsen D."/>
            <person name="Krusor M."/>
            <person name="Yao A.I."/>
            <person name="Wu D."/>
            <person name="Madern D."/>
            <person name="Eisen J.A."/>
            <person name="Darling A.E."/>
            <person name="Facciotti M.T."/>
        </authorList>
    </citation>
    <scope>NUCLEOTIDE SEQUENCE [LARGE SCALE GENOMIC DNA]</scope>
    <source>
        <strain evidence="3 4">DSM 12278</strain>
    </source>
</reference>
<dbReference type="OrthoDB" id="8638at2157"/>
<dbReference type="SMART" id="SM00564">
    <property type="entry name" value="PQQ"/>
    <property type="match status" value="3"/>
</dbReference>
<dbReference type="EMBL" id="AOIO01000034">
    <property type="protein sequence ID" value="ELY99241.1"/>
    <property type="molecule type" value="Genomic_DNA"/>
</dbReference>
<organism evidence="3 4">
    <name type="scientific">Natrialba asiatica (strain ATCC 700177 / DSM 12278 / JCM 9576 / FERM P-10747 / NBRC 102637 / 172P1)</name>
    <dbReference type="NCBI Taxonomy" id="29540"/>
    <lineage>
        <taxon>Archaea</taxon>
        <taxon>Methanobacteriati</taxon>
        <taxon>Methanobacteriota</taxon>
        <taxon>Stenosarchaea group</taxon>
        <taxon>Halobacteria</taxon>
        <taxon>Halobacteriales</taxon>
        <taxon>Natrialbaceae</taxon>
        <taxon>Natrialba</taxon>
    </lineage>
</organism>
<gene>
    <name evidence="3" type="ORF">C481_15360</name>
</gene>
<evidence type="ECO:0000256" key="1">
    <source>
        <dbReference type="SAM" id="MobiDB-lite"/>
    </source>
</evidence>
<dbReference type="PATRIC" id="fig|29540.5.peg.3128"/>
<feature type="compositionally biased region" description="Basic and acidic residues" evidence="1">
    <location>
        <begin position="30"/>
        <end position="43"/>
    </location>
</feature>
<dbReference type="Pfam" id="PF13360">
    <property type="entry name" value="PQQ_2"/>
    <property type="match status" value="2"/>
</dbReference>
<dbReference type="PROSITE" id="PS51257">
    <property type="entry name" value="PROKAR_LIPOPROTEIN"/>
    <property type="match status" value="1"/>
</dbReference>
<comment type="caution">
    <text evidence="3">The sequence shown here is derived from an EMBL/GenBank/DDBJ whole genome shotgun (WGS) entry which is preliminary data.</text>
</comment>
<dbReference type="Proteomes" id="UP000011554">
    <property type="component" value="Unassembled WGS sequence"/>
</dbReference>
<dbReference type="SUPFAM" id="SSF50998">
    <property type="entry name" value="Quinoprotein alcohol dehydrogenase-like"/>
    <property type="match status" value="1"/>
</dbReference>
<evidence type="ECO:0000313" key="3">
    <source>
        <dbReference type="EMBL" id="ELY99241.1"/>
    </source>
</evidence>
<proteinExistence type="predicted"/>
<dbReference type="Gene3D" id="2.40.128.630">
    <property type="match status" value="1"/>
</dbReference>
<feature type="domain" description="Pyrrolo-quinoline quinone repeat" evidence="2">
    <location>
        <begin position="77"/>
        <end position="124"/>
    </location>
</feature>